<dbReference type="AlphaFoldDB" id="M3AV53"/>
<feature type="chain" id="PRO_5004030958" description="Apple domain-containing protein" evidence="2">
    <location>
        <begin position="23"/>
        <end position="364"/>
    </location>
</feature>
<dbReference type="HOGENOM" id="CLU_761099_0_0_1"/>
<keyword evidence="2" id="KW-0732">Signal</keyword>
<dbReference type="Proteomes" id="UP000016931">
    <property type="component" value="Unassembled WGS sequence"/>
</dbReference>
<feature type="compositionally biased region" description="Low complexity" evidence="1">
    <location>
        <begin position="197"/>
        <end position="210"/>
    </location>
</feature>
<dbReference type="RefSeq" id="XP_016758077.1">
    <property type="nucleotide sequence ID" value="XM_016902709.1"/>
</dbReference>
<reference evidence="4 5" key="1">
    <citation type="journal article" date="2012" name="PLoS Pathog.">
        <title>Diverse lifestyles and strategies of plant pathogenesis encoded in the genomes of eighteen Dothideomycetes fungi.</title>
        <authorList>
            <person name="Ohm R.A."/>
            <person name="Feau N."/>
            <person name="Henrissat B."/>
            <person name="Schoch C.L."/>
            <person name="Horwitz B.A."/>
            <person name="Barry K.W."/>
            <person name="Condon B.J."/>
            <person name="Copeland A.C."/>
            <person name="Dhillon B."/>
            <person name="Glaser F."/>
            <person name="Hesse C.N."/>
            <person name="Kosti I."/>
            <person name="LaButti K."/>
            <person name="Lindquist E.A."/>
            <person name="Lucas S."/>
            <person name="Salamov A.A."/>
            <person name="Bradshaw R.E."/>
            <person name="Ciuffetti L."/>
            <person name="Hamelin R.C."/>
            <person name="Kema G.H.J."/>
            <person name="Lawrence C."/>
            <person name="Scott J.A."/>
            <person name="Spatafora J.W."/>
            <person name="Turgeon B.G."/>
            <person name="de Wit P.J.G.M."/>
            <person name="Zhong S."/>
            <person name="Goodwin S.B."/>
            <person name="Grigoriev I.V."/>
        </authorList>
    </citation>
    <scope>NUCLEOTIDE SEQUENCE [LARGE SCALE GENOMIC DNA]</scope>
    <source>
        <strain evidence="4 5">SO2202</strain>
    </source>
</reference>
<evidence type="ECO:0000256" key="2">
    <source>
        <dbReference type="SAM" id="SignalP"/>
    </source>
</evidence>
<gene>
    <name evidence="4" type="ORF">SEPMUDRAFT_135360</name>
</gene>
<proteinExistence type="predicted"/>
<accession>M3AV53</accession>
<evidence type="ECO:0000313" key="5">
    <source>
        <dbReference type="Proteomes" id="UP000016931"/>
    </source>
</evidence>
<feature type="domain" description="Apple" evidence="3">
    <location>
        <begin position="255"/>
        <end position="338"/>
    </location>
</feature>
<protein>
    <recommendedName>
        <fullName evidence="3">Apple domain-containing protein</fullName>
    </recommendedName>
</protein>
<evidence type="ECO:0000313" key="4">
    <source>
        <dbReference type="EMBL" id="EMF09956.1"/>
    </source>
</evidence>
<dbReference type="STRING" id="692275.M3AV53"/>
<dbReference type="OMA" id="CDAEDEC"/>
<feature type="signal peptide" evidence="2">
    <location>
        <begin position="1"/>
        <end position="22"/>
    </location>
</feature>
<dbReference type="InterPro" id="IPR003609">
    <property type="entry name" value="Pan_app"/>
</dbReference>
<keyword evidence="5" id="KW-1185">Reference proteome</keyword>
<dbReference type="PROSITE" id="PS50948">
    <property type="entry name" value="PAN"/>
    <property type="match status" value="1"/>
</dbReference>
<evidence type="ECO:0000256" key="1">
    <source>
        <dbReference type="SAM" id="MobiDB-lite"/>
    </source>
</evidence>
<feature type="region of interest" description="Disordered" evidence="1">
    <location>
        <begin position="191"/>
        <end position="210"/>
    </location>
</feature>
<dbReference type="OrthoDB" id="3647953at2759"/>
<evidence type="ECO:0000259" key="3">
    <source>
        <dbReference type="PROSITE" id="PS50948"/>
    </source>
</evidence>
<dbReference type="EMBL" id="KB456268">
    <property type="protein sequence ID" value="EMF09956.1"/>
    <property type="molecule type" value="Genomic_DNA"/>
</dbReference>
<organism evidence="4 5">
    <name type="scientific">Sphaerulina musiva (strain SO2202)</name>
    <name type="common">Poplar stem canker fungus</name>
    <name type="synonym">Septoria musiva</name>
    <dbReference type="NCBI Taxonomy" id="692275"/>
    <lineage>
        <taxon>Eukaryota</taxon>
        <taxon>Fungi</taxon>
        <taxon>Dikarya</taxon>
        <taxon>Ascomycota</taxon>
        <taxon>Pezizomycotina</taxon>
        <taxon>Dothideomycetes</taxon>
        <taxon>Dothideomycetidae</taxon>
        <taxon>Mycosphaerellales</taxon>
        <taxon>Mycosphaerellaceae</taxon>
        <taxon>Sphaerulina</taxon>
    </lineage>
</organism>
<sequence length="364" mass="36804">MAPSTFASLSGALFGMIQLSNSLIITQTVHRSFCPATTTASLPSCGWISASGSTSIPYCFSTSSSQISIASSTRTAPVISITVTPLPSTLNTNILTTTIVSSVTATATATTLSTVYFPPGYNSASSSSSTASTTTTVTSIGDGSAPVYGGASTTTTSITSTATPPGYQGASSSSITTSTLTTSTTNIGAPGYGDLVTTTTTTTTSTSTSPTNALITPSIVPTSLPTYCYQDGALLNAGVNITITDNAGQAYVLLCLNSGLDLLGVGLSGIALATVSAPNSADDCLAVCDAEDECTGFAFQSIAGWGIGPGTCFLYSGIGLSFTNSELLNLIAFIKLDALTGLPLRRRGRRESARRGVMMVDGGW</sequence>
<name>M3AV53_SPHMS</name>
<dbReference type="GeneID" id="27899846"/>